<accession>A0A7H9DS16</accession>
<dbReference type="AlphaFoldDB" id="A0A7H9DS16"/>
<evidence type="ECO:0000256" key="3">
    <source>
        <dbReference type="ARBA" id="ARBA00022729"/>
    </source>
</evidence>
<reference evidence="9 10" key="1">
    <citation type="submission" date="2019-06" db="EMBL/GenBank/DDBJ databases">
        <title>Emergence of pandrug resistant Empedobacter falsenii in China.</title>
        <authorList>
            <person name="Dong N."/>
            <person name="Chen S."/>
            <person name="Zhang R."/>
        </authorList>
    </citation>
    <scope>NUCLEOTIDE SEQUENCE [LARGE SCALE GENOMIC DNA]</scope>
    <source>
        <strain evidence="9 10">1681-1</strain>
    </source>
</reference>
<keyword evidence="3 6" id="KW-0732">Signal</keyword>
<dbReference type="Gene3D" id="1.25.40.390">
    <property type="match status" value="1"/>
</dbReference>
<dbReference type="InterPro" id="IPR011990">
    <property type="entry name" value="TPR-like_helical_dom_sf"/>
</dbReference>
<keyword evidence="4" id="KW-0472">Membrane</keyword>
<keyword evidence="10" id="KW-1185">Reference proteome</keyword>
<evidence type="ECO:0000313" key="9">
    <source>
        <dbReference type="EMBL" id="QLL57987.1"/>
    </source>
</evidence>
<dbReference type="Pfam" id="PF14322">
    <property type="entry name" value="SusD-like_3"/>
    <property type="match status" value="1"/>
</dbReference>
<feature type="domain" description="RagB/SusD" evidence="7">
    <location>
        <begin position="255"/>
        <end position="536"/>
    </location>
</feature>
<evidence type="ECO:0000313" key="10">
    <source>
        <dbReference type="Proteomes" id="UP000510643"/>
    </source>
</evidence>
<comment type="subcellular location">
    <subcellularLocation>
        <location evidence="1">Cell outer membrane</location>
    </subcellularLocation>
</comment>
<dbReference type="Proteomes" id="UP000510643">
    <property type="component" value="Chromosome"/>
</dbReference>
<dbReference type="Pfam" id="PF07980">
    <property type="entry name" value="SusD_RagB"/>
    <property type="match status" value="1"/>
</dbReference>
<evidence type="ECO:0000259" key="8">
    <source>
        <dbReference type="Pfam" id="PF14322"/>
    </source>
</evidence>
<proteinExistence type="inferred from homology"/>
<gene>
    <name evidence="9" type="ORF">FH779_07800</name>
</gene>
<dbReference type="GO" id="GO:0009279">
    <property type="term" value="C:cell outer membrane"/>
    <property type="evidence" value="ECO:0007669"/>
    <property type="project" value="UniProtKB-SubCell"/>
</dbReference>
<feature type="signal peptide" evidence="6">
    <location>
        <begin position="1"/>
        <end position="18"/>
    </location>
</feature>
<sequence length="536" mass="60545">MKKIVILLLALSTTYSCSDFLEEENLSNVAAEQYYTTAEGFTSLVNANYAQLKNIYGKEPWLFVAGTDLYARGRTAEPPGLSQYTELNASSEGVDHLYKNCYTAIQAANMALYYSDKTAASSNLNKQIGELKYLRANAYFLLVQTYGDVSLVTEYINTPQLSFDRTSSKDVYQFIIKELEESLKLVGNTAYNGHVNTKAVQHLLALVHLTRGYETFGTNDDFTTAAQYADNVIAGQALSLSFEQLWKPGNEINAETIFSVQYSAASTSTDPFNLGHAQSSYFGPYHGGSEVAGKAPYRTYSLCPTQFALDLYTQDDTRWNATFMGEVYDRYFDYFDVSDHSTLTVKHYYEPKWFAKNDTYKANYIAKNPGVEYHSYGTYAAESNPNFDYQTIPVKKFDDPKAPFGKFTNTRDIILSRLADTYLIASEAYLKAGNISTALQRINEVRKRAGVQNVTASNMNIDFILDERAREMLGEYNRWFDLKRTGKLVERASKYNFLIKQSNFNGNNGQLKILRPIPQAAIDLNQNSNFKQNPAY</sequence>
<dbReference type="EMBL" id="CP040908">
    <property type="protein sequence ID" value="QLL57987.1"/>
    <property type="molecule type" value="Genomic_DNA"/>
</dbReference>
<dbReference type="RefSeq" id="WP_180906627.1">
    <property type="nucleotide sequence ID" value="NZ_CP040908.1"/>
</dbReference>
<dbReference type="KEGG" id="efal:FH779_07800"/>
<evidence type="ECO:0000256" key="1">
    <source>
        <dbReference type="ARBA" id="ARBA00004442"/>
    </source>
</evidence>
<feature type="chain" id="PRO_5028993156" evidence="6">
    <location>
        <begin position="19"/>
        <end position="536"/>
    </location>
</feature>
<evidence type="ECO:0000256" key="6">
    <source>
        <dbReference type="SAM" id="SignalP"/>
    </source>
</evidence>
<dbReference type="GeneID" id="78401352"/>
<evidence type="ECO:0000256" key="5">
    <source>
        <dbReference type="ARBA" id="ARBA00023237"/>
    </source>
</evidence>
<dbReference type="SUPFAM" id="SSF48452">
    <property type="entry name" value="TPR-like"/>
    <property type="match status" value="1"/>
</dbReference>
<feature type="domain" description="SusD-like N-terminal" evidence="8">
    <location>
        <begin position="20"/>
        <end position="205"/>
    </location>
</feature>
<dbReference type="PROSITE" id="PS51257">
    <property type="entry name" value="PROKAR_LIPOPROTEIN"/>
    <property type="match status" value="1"/>
</dbReference>
<comment type="similarity">
    <text evidence="2">Belongs to the SusD family.</text>
</comment>
<dbReference type="InterPro" id="IPR033985">
    <property type="entry name" value="SusD-like_N"/>
</dbReference>
<evidence type="ECO:0000256" key="4">
    <source>
        <dbReference type="ARBA" id="ARBA00023136"/>
    </source>
</evidence>
<keyword evidence="5" id="KW-0998">Cell outer membrane</keyword>
<organism evidence="9 10">
    <name type="scientific">Empedobacter falsenii</name>
    <dbReference type="NCBI Taxonomy" id="343874"/>
    <lineage>
        <taxon>Bacteria</taxon>
        <taxon>Pseudomonadati</taxon>
        <taxon>Bacteroidota</taxon>
        <taxon>Flavobacteriia</taxon>
        <taxon>Flavobacteriales</taxon>
        <taxon>Weeksellaceae</taxon>
        <taxon>Empedobacter</taxon>
    </lineage>
</organism>
<name>A0A7H9DS16_9FLAO</name>
<protein>
    <submittedName>
        <fullName evidence="9">RagB/SusD family nutrient uptake outer membrane protein</fullName>
    </submittedName>
</protein>
<evidence type="ECO:0000256" key="2">
    <source>
        <dbReference type="ARBA" id="ARBA00006275"/>
    </source>
</evidence>
<dbReference type="InterPro" id="IPR012944">
    <property type="entry name" value="SusD_RagB_dom"/>
</dbReference>
<evidence type="ECO:0000259" key="7">
    <source>
        <dbReference type="Pfam" id="PF07980"/>
    </source>
</evidence>